<dbReference type="EMBL" id="PNHG01000018">
    <property type="protein sequence ID" value="PMC63721.1"/>
    <property type="molecule type" value="Genomic_DNA"/>
</dbReference>
<feature type="signal peptide" evidence="1">
    <location>
        <begin position="1"/>
        <end position="23"/>
    </location>
</feature>
<dbReference type="CDD" id="cd12797">
    <property type="entry name" value="M23_peptidase"/>
    <property type="match status" value="1"/>
</dbReference>
<dbReference type="PANTHER" id="PTHR21666:SF270">
    <property type="entry name" value="MUREIN HYDROLASE ACTIVATOR ENVC"/>
    <property type="match status" value="1"/>
</dbReference>
<dbReference type="InterPro" id="IPR016047">
    <property type="entry name" value="M23ase_b-sheet_dom"/>
</dbReference>
<accession>A0A2N6T339</accession>
<dbReference type="InterPro" id="IPR050570">
    <property type="entry name" value="Cell_wall_metabolism_enzyme"/>
</dbReference>
<dbReference type="InterPro" id="IPR011055">
    <property type="entry name" value="Dup_hybrid_motif"/>
</dbReference>
<dbReference type="RefSeq" id="WP_102724440.1">
    <property type="nucleotide sequence ID" value="NZ_JBHRZL010000012.1"/>
</dbReference>
<keyword evidence="1" id="KW-0732">Signal</keyword>
<reference evidence="3 4" key="1">
    <citation type="submission" date="2017-09" db="EMBL/GenBank/DDBJ databases">
        <title>Bacterial strain isolated from the female urinary microbiota.</title>
        <authorList>
            <person name="Thomas-White K."/>
            <person name="Kumar N."/>
            <person name="Forster S."/>
            <person name="Putonti C."/>
            <person name="Lawley T."/>
            <person name="Wolfe A.J."/>
        </authorList>
    </citation>
    <scope>NUCLEOTIDE SEQUENCE [LARGE SCALE GENOMIC DNA]</scope>
    <source>
        <strain evidence="3 4">UMB0792</strain>
    </source>
</reference>
<comment type="caution">
    <text evidence="3">The sequence shown here is derived from an EMBL/GenBank/DDBJ whole genome shotgun (WGS) entry which is preliminary data.</text>
</comment>
<dbReference type="Gene3D" id="2.70.70.10">
    <property type="entry name" value="Glucose Permease (Domain IIA)"/>
    <property type="match status" value="1"/>
</dbReference>
<sequence length="226" mass="23739">MKKRFIAGAIALAIPLAALPANAFTVSVNGQAVDDLAPALPDLGKALDDIFTKGATFSAAGYSIVYDPRILPQYNEAEATPGVTTNTVTPQTGVSPAGQSVVMPAEGRFTSGFGPRWGSVHRGIDIANNIGTPVKAVMDGTVINAGPAQGFGKWVRLRHDDGSISVYGHVHSFNVQVGERVTAGQQIAQMGNEGRSTGPHLHFEILPDGQTQVDPVPWFAQRGITI</sequence>
<dbReference type="AlphaFoldDB" id="A0A2N6T339"/>
<organism evidence="3 4">
    <name type="scientific">Corynebacterium tuscaniense</name>
    <dbReference type="NCBI Taxonomy" id="302449"/>
    <lineage>
        <taxon>Bacteria</taxon>
        <taxon>Bacillati</taxon>
        <taxon>Actinomycetota</taxon>
        <taxon>Actinomycetes</taxon>
        <taxon>Mycobacteriales</taxon>
        <taxon>Corynebacteriaceae</taxon>
        <taxon>Corynebacterium</taxon>
    </lineage>
</organism>
<dbReference type="SUPFAM" id="SSF51261">
    <property type="entry name" value="Duplicated hybrid motif"/>
    <property type="match status" value="1"/>
</dbReference>
<dbReference type="PANTHER" id="PTHR21666">
    <property type="entry name" value="PEPTIDASE-RELATED"/>
    <property type="match status" value="1"/>
</dbReference>
<dbReference type="Proteomes" id="UP000235836">
    <property type="component" value="Unassembled WGS sequence"/>
</dbReference>
<proteinExistence type="predicted"/>
<dbReference type="Pfam" id="PF01551">
    <property type="entry name" value="Peptidase_M23"/>
    <property type="match status" value="1"/>
</dbReference>
<evidence type="ECO:0000259" key="2">
    <source>
        <dbReference type="Pfam" id="PF01551"/>
    </source>
</evidence>
<evidence type="ECO:0000313" key="4">
    <source>
        <dbReference type="Proteomes" id="UP000235836"/>
    </source>
</evidence>
<protein>
    <submittedName>
        <fullName evidence="3">M23 family peptidase</fullName>
    </submittedName>
</protein>
<evidence type="ECO:0000256" key="1">
    <source>
        <dbReference type="SAM" id="SignalP"/>
    </source>
</evidence>
<gene>
    <name evidence="3" type="ORF">CJ203_09750</name>
</gene>
<feature type="domain" description="M23ase beta-sheet core" evidence="2">
    <location>
        <begin position="120"/>
        <end position="215"/>
    </location>
</feature>
<keyword evidence="4" id="KW-1185">Reference proteome</keyword>
<feature type="chain" id="PRO_5014931357" evidence="1">
    <location>
        <begin position="24"/>
        <end position="226"/>
    </location>
</feature>
<dbReference type="GO" id="GO:0004222">
    <property type="term" value="F:metalloendopeptidase activity"/>
    <property type="evidence" value="ECO:0007669"/>
    <property type="project" value="TreeGrafter"/>
</dbReference>
<name>A0A2N6T339_9CORY</name>
<evidence type="ECO:0000313" key="3">
    <source>
        <dbReference type="EMBL" id="PMC63721.1"/>
    </source>
</evidence>